<evidence type="ECO:0000313" key="3">
    <source>
        <dbReference type="Proteomes" id="UP001176941"/>
    </source>
</evidence>
<dbReference type="Proteomes" id="UP001176941">
    <property type="component" value="Chromosome 18"/>
</dbReference>
<organism evidence="2 3">
    <name type="scientific">Rangifer tarandus platyrhynchus</name>
    <name type="common">Svalbard reindeer</name>
    <dbReference type="NCBI Taxonomy" id="3082113"/>
    <lineage>
        <taxon>Eukaryota</taxon>
        <taxon>Metazoa</taxon>
        <taxon>Chordata</taxon>
        <taxon>Craniata</taxon>
        <taxon>Vertebrata</taxon>
        <taxon>Euteleostomi</taxon>
        <taxon>Mammalia</taxon>
        <taxon>Eutheria</taxon>
        <taxon>Laurasiatheria</taxon>
        <taxon>Artiodactyla</taxon>
        <taxon>Ruminantia</taxon>
        <taxon>Pecora</taxon>
        <taxon>Cervidae</taxon>
        <taxon>Odocoileinae</taxon>
        <taxon>Rangifer</taxon>
    </lineage>
</organism>
<evidence type="ECO:0000313" key="2">
    <source>
        <dbReference type="EMBL" id="CAI9158777.1"/>
    </source>
</evidence>
<reference evidence="2" key="1">
    <citation type="submission" date="2023-04" db="EMBL/GenBank/DDBJ databases">
        <authorList>
            <consortium name="ELIXIR-Norway"/>
        </authorList>
    </citation>
    <scope>NUCLEOTIDE SEQUENCE [LARGE SCALE GENOMIC DNA]</scope>
</reference>
<evidence type="ECO:0000256" key="1">
    <source>
        <dbReference type="SAM" id="MobiDB-lite"/>
    </source>
</evidence>
<keyword evidence="3" id="KW-1185">Reference proteome</keyword>
<protein>
    <submittedName>
        <fullName evidence="2">Uncharacterized protein</fullName>
    </submittedName>
</protein>
<proteinExistence type="predicted"/>
<feature type="region of interest" description="Disordered" evidence="1">
    <location>
        <begin position="18"/>
        <end position="60"/>
    </location>
</feature>
<dbReference type="EMBL" id="OX459954">
    <property type="protein sequence ID" value="CAI9158777.1"/>
    <property type="molecule type" value="Genomic_DNA"/>
</dbReference>
<accession>A0ABN8YB15</accession>
<name>A0ABN8YB15_RANTA</name>
<sequence>MGNARGGEWAGARARLKDGCRRSAATAPEVTVGPAASARAREPPPPPYHEASESPHPRPDLFRVASRGRIALLGIRHLCINCSCTTTTKQGIPRQNLRNERIFVIPLDLISCIYSSLPLSDTCLDLK</sequence>
<feature type="compositionally biased region" description="Basic and acidic residues" evidence="1">
    <location>
        <begin position="50"/>
        <end position="60"/>
    </location>
</feature>
<gene>
    <name evidence="2" type="ORF">MRATA1EN1_LOCUS7739</name>
</gene>